<dbReference type="InterPro" id="IPR036152">
    <property type="entry name" value="Asp/glu_Ase-like_sf"/>
</dbReference>
<evidence type="ECO:0000256" key="1">
    <source>
        <dbReference type="PIRSR" id="PIRSR001220-1"/>
    </source>
</evidence>
<organism evidence="5 6">
    <name type="scientific">Kocuria subflava</name>
    <dbReference type="NCBI Taxonomy" id="1736139"/>
    <lineage>
        <taxon>Bacteria</taxon>
        <taxon>Bacillati</taxon>
        <taxon>Actinomycetota</taxon>
        <taxon>Actinomycetes</taxon>
        <taxon>Micrococcales</taxon>
        <taxon>Micrococcaceae</taxon>
        <taxon>Kocuria</taxon>
    </lineage>
</organism>
<evidence type="ECO:0000256" key="3">
    <source>
        <dbReference type="SAM" id="MobiDB-lite"/>
    </source>
</evidence>
<evidence type="ECO:0000313" key="6">
    <source>
        <dbReference type="Proteomes" id="UP000521379"/>
    </source>
</evidence>
<feature type="binding site" evidence="2">
    <location>
        <position position="124"/>
    </location>
    <ligand>
        <name>substrate</name>
    </ligand>
</feature>
<dbReference type="EMBL" id="JAAVUN010000023">
    <property type="protein sequence ID" value="NKE10375.1"/>
    <property type="molecule type" value="Genomic_DNA"/>
</dbReference>
<proteinExistence type="predicted"/>
<accession>A0A846U1N3</accession>
<dbReference type="AlphaFoldDB" id="A0A846U1N3"/>
<dbReference type="GO" id="GO:0004067">
    <property type="term" value="F:asparaginase activity"/>
    <property type="evidence" value="ECO:0007669"/>
    <property type="project" value="UniProtKB-UniRule"/>
</dbReference>
<evidence type="ECO:0000313" key="5">
    <source>
        <dbReference type="EMBL" id="NKE10375.1"/>
    </source>
</evidence>
<dbReference type="PIRSF" id="PIRSF500176">
    <property type="entry name" value="L_ASNase"/>
    <property type="match status" value="1"/>
</dbReference>
<feature type="binding site" evidence="2">
    <location>
        <begin position="153"/>
        <end position="154"/>
    </location>
    <ligand>
        <name>substrate</name>
    </ligand>
</feature>
<sequence>MNWRAARPWRRSCAESNRAPNHGGRTDSTLNPYVPHDYGSRVCGSDRYPQSPARTAPAGHWFGQEETTVSESTTITLLSTGGTIDKIYSLAGELKIGDPAAAEILEIVRPTVPVTVESVLRKDSLDIVDEDRQVLVERVDALTQNLVVITHGTDTMTDTAAYLQANGKNLTDKVIVFTGAMQPASLKVTDSHFNLGAAFAAVQLLEPGIYLAMSGRIFPAGTVVKDRARGQFVEA</sequence>
<feature type="domain" description="L-asparaginase N-terminal" evidence="4">
    <location>
        <begin position="75"/>
        <end position="228"/>
    </location>
</feature>
<dbReference type="Gene3D" id="3.40.50.1170">
    <property type="entry name" value="L-asparaginase, N-terminal domain"/>
    <property type="match status" value="1"/>
</dbReference>
<dbReference type="PROSITE" id="PS51732">
    <property type="entry name" value="ASN_GLN_ASE_3"/>
    <property type="match status" value="1"/>
</dbReference>
<gene>
    <name evidence="5" type="ORF">GTW58_10630</name>
</gene>
<evidence type="ECO:0000259" key="4">
    <source>
        <dbReference type="Pfam" id="PF00710"/>
    </source>
</evidence>
<dbReference type="Proteomes" id="UP000521379">
    <property type="component" value="Unassembled WGS sequence"/>
</dbReference>
<dbReference type="PRINTS" id="PR00139">
    <property type="entry name" value="ASNGLNASE"/>
</dbReference>
<dbReference type="InterPro" id="IPR006034">
    <property type="entry name" value="Asparaginase/glutaminase-like"/>
</dbReference>
<name>A0A846U1N3_9MICC</name>
<dbReference type="SUPFAM" id="SSF53774">
    <property type="entry name" value="Glutaminase/Asparaginase"/>
    <property type="match status" value="1"/>
</dbReference>
<dbReference type="InterPro" id="IPR037152">
    <property type="entry name" value="L-asparaginase_N_sf"/>
</dbReference>
<feature type="active site" description="O-isoaspartyl threonine intermediate" evidence="1">
    <location>
        <position position="83"/>
    </location>
</feature>
<feature type="region of interest" description="Disordered" evidence="3">
    <location>
        <begin position="1"/>
        <end position="34"/>
    </location>
</feature>
<dbReference type="Pfam" id="PF00710">
    <property type="entry name" value="Asparaginase"/>
    <property type="match status" value="1"/>
</dbReference>
<comment type="caution">
    <text evidence="5">The sequence shown here is derived from an EMBL/GenBank/DDBJ whole genome shotgun (WGS) entry which is preliminary data.</text>
</comment>
<reference evidence="5 6" key="1">
    <citation type="submission" date="2020-02" db="EMBL/GenBank/DDBJ databases">
        <authorList>
            <person name="Sun Q."/>
        </authorList>
    </citation>
    <scope>NUCLEOTIDE SEQUENCE [LARGE SCALE GENOMIC DNA]</scope>
    <source>
        <strain evidence="5 6">YIM 13062</strain>
    </source>
</reference>
<dbReference type="PIRSF" id="PIRSF001220">
    <property type="entry name" value="L-ASNase_gatD"/>
    <property type="match status" value="1"/>
</dbReference>
<evidence type="ECO:0000256" key="2">
    <source>
        <dbReference type="PIRSR" id="PIRSR001220-2"/>
    </source>
</evidence>
<dbReference type="InterPro" id="IPR027474">
    <property type="entry name" value="L-asparaginase_N"/>
</dbReference>
<protein>
    <submittedName>
        <fullName evidence="5">L-asparaginase</fullName>
    </submittedName>
</protein>
<keyword evidence="6" id="KW-1185">Reference proteome</keyword>